<protein>
    <submittedName>
        <fullName evidence="2">Protein export cytoplasm protein SecA ATPase RNA helicase</fullName>
    </submittedName>
</protein>
<dbReference type="GO" id="GO:0004386">
    <property type="term" value="F:helicase activity"/>
    <property type="evidence" value="ECO:0007669"/>
    <property type="project" value="UniProtKB-KW"/>
</dbReference>
<gene>
    <name evidence="2" type="ORF">DPCES_3661</name>
</gene>
<proteinExistence type="predicted"/>
<dbReference type="EMBL" id="LK996017">
    <property type="protein sequence ID" value="CDX03547.1"/>
    <property type="molecule type" value="Genomic_DNA"/>
</dbReference>
<keyword evidence="2" id="KW-0378">Hydrolase</keyword>
<sequence length="248" mass="27967">MITVRTPAQIAAEINSLKSHTDKIMLVNSIKIGHCLTEAKAVLPYGEWGKWLQESVSYSQRTANYLMQIYREFGPALASSQESSSDSQPVANLSFTQAVLLLEIPAEERAEFMACHDVETMSKRELQEAVKEKGQAEEKNPEAEGVLSGELIPVIRKPKRLRTLRTNLVQPAAAGPDSTDSTKYDAQYAEHRDGMIREFEELRKTLDALNRIDPARKEVKREETFKILTNLAAMMKEYPPPLETNLNF</sequence>
<dbReference type="RefSeq" id="WP_018212252.1">
    <property type="nucleotide sequence ID" value="NZ_LK996017.1"/>
</dbReference>
<name>A0A098B5B7_DESHA</name>
<dbReference type="PATRIC" id="fig|49338.4.peg.3927"/>
<reference evidence="2" key="1">
    <citation type="submission" date="2014-07" db="EMBL/GenBank/DDBJ databases">
        <authorList>
            <person name="Hornung V.Bastian."/>
        </authorList>
    </citation>
    <scope>NUCLEOTIDE SEQUENCE</scope>
    <source>
        <strain evidence="2">PCE-S</strain>
    </source>
</reference>
<accession>A0A098B5B7</accession>
<organism evidence="2">
    <name type="scientific">Desulfitobacterium hafniense</name>
    <name type="common">Desulfitobacterium frappieri</name>
    <dbReference type="NCBI Taxonomy" id="49338"/>
    <lineage>
        <taxon>Bacteria</taxon>
        <taxon>Bacillati</taxon>
        <taxon>Bacillota</taxon>
        <taxon>Clostridia</taxon>
        <taxon>Eubacteriales</taxon>
        <taxon>Desulfitobacteriaceae</taxon>
        <taxon>Desulfitobacterium</taxon>
    </lineage>
</organism>
<feature type="region of interest" description="Disordered" evidence="1">
    <location>
        <begin position="125"/>
        <end position="144"/>
    </location>
</feature>
<dbReference type="AlphaFoldDB" id="A0A098B5B7"/>
<dbReference type="Pfam" id="PF11300">
    <property type="entry name" value="DUF3102"/>
    <property type="match status" value="1"/>
</dbReference>
<feature type="compositionally biased region" description="Basic and acidic residues" evidence="1">
    <location>
        <begin position="125"/>
        <end position="142"/>
    </location>
</feature>
<evidence type="ECO:0000256" key="1">
    <source>
        <dbReference type="SAM" id="MobiDB-lite"/>
    </source>
</evidence>
<evidence type="ECO:0000313" key="2">
    <source>
        <dbReference type="EMBL" id="CDX03547.1"/>
    </source>
</evidence>
<dbReference type="InterPro" id="IPR021451">
    <property type="entry name" value="DUF3102"/>
</dbReference>
<keyword evidence="2" id="KW-0347">Helicase</keyword>
<keyword evidence="2" id="KW-0067">ATP-binding</keyword>
<keyword evidence="2" id="KW-0547">Nucleotide-binding</keyword>